<evidence type="ECO:0000256" key="14">
    <source>
        <dbReference type="SAM" id="Phobius"/>
    </source>
</evidence>
<evidence type="ECO:0000313" key="16">
    <source>
        <dbReference type="EnsemblMetazoa" id="XP_020909477.1"/>
    </source>
</evidence>
<keyword evidence="11 12" id="KW-0407">Ion channel</keyword>
<evidence type="ECO:0000259" key="15">
    <source>
        <dbReference type="Pfam" id="PF07885"/>
    </source>
</evidence>
<dbReference type="GO" id="GO:0005886">
    <property type="term" value="C:plasma membrane"/>
    <property type="evidence" value="ECO:0007669"/>
    <property type="project" value="TreeGrafter"/>
</dbReference>
<dbReference type="AlphaFoldDB" id="A0A913XTG1"/>
<evidence type="ECO:0000256" key="10">
    <source>
        <dbReference type="ARBA" id="ARBA00023136"/>
    </source>
</evidence>
<evidence type="ECO:0000256" key="9">
    <source>
        <dbReference type="ARBA" id="ARBA00023065"/>
    </source>
</evidence>
<dbReference type="PRINTS" id="PR01333">
    <property type="entry name" value="2POREKCHANEL"/>
</dbReference>
<dbReference type="RefSeq" id="XP_020909477.1">
    <property type="nucleotide sequence ID" value="XM_021053818.2"/>
</dbReference>
<dbReference type="InterPro" id="IPR013099">
    <property type="entry name" value="K_chnl_dom"/>
</dbReference>
<feature type="transmembrane region" description="Helical" evidence="14">
    <location>
        <begin position="91"/>
        <end position="109"/>
    </location>
</feature>
<protein>
    <recommendedName>
        <fullName evidence="15">Potassium channel domain-containing protein</fullName>
    </recommendedName>
</protein>
<sequence length="298" mass="33878">MAITRLTTDTKRLICLILLLGIYLFCGAAVFQVLENENEARAVVHLNDLRKTFHRKYNVSRKEFDFLVHKISLATKYRCGGPMESWCSSRWSYYASLYFTWSVVTTIGYGHLAPATMEGRIFCMIFAFFGIPLNLMILKSIGDRINDVIHYVHYRITVQLSDSDDVTVKTRTLVWTLGFMILTLLVGAILYTQTQNWTIFEAIYFCFVTFSTIGFGDLVPNEGEPPTTLIDSVLEIFHAAVIILGLSMFFSIISSILSASEELRIAFPSNTQPPHHQESTKEAQEEPDNDKPVKTEND</sequence>
<evidence type="ECO:0000256" key="4">
    <source>
        <dbReference type="ARBA" id="ARBA00022538"/>
    </source>
</evidence>
<dbReference type="PANTHER" id="PTHR11003">
    <property type="entry name" value="POTASSIUM CHANNEL, SUBFAMILY K"/>
    <property type="match status" value="1"/>
</dbReference>
<feature type="transmembrane region" description="Helical" evidence="14">
    <location>
        <begin position="12"/>
        <end position="34"/>
    </location>
</feature>
<feature type="transmembrane region" description="Helical" evidence="14">
    <location>
        <begin position="236"/>
        <end position="257"/>
    </location>
</feature>
<keyword evidence="9 12" id="KW-0406">Ion transport</keyword>
<keyword evidence="8 14" id="KW-1133">Transmembrane helix</keyword>
<dbReference type="PANTHER" id="PTHR11003:SF345">
    <property type="entry name" value="TWIK FAMILY OF POTASSIUM CHANNELS PROTEIN 18"/>
    <property type="match status" value="1"/>
</dbReference>
<dbReference type="GeneID" id="110247387"/>
<keyword evidence="3 12" id="KW-0813">Transport</keyword>
<dbReference type="GO" id="GO:0030322">
    <property type="term" value="P:stabilization of membrane potential"/>
    <property type="evidence" value="ECO:0007669"/>
    <property type="project" value="TreeGrafter"/>
</dbReference>
<evidence type="ECO:0000256" key="12">
    <source>
        <dbReference type="RuleBase" id="RU003857"/>
    </source>
</evidence>
<evidence type="ECO:0000256" key="13">
    <source>
        <dbReference type="SAM" id="MobiDB-lite"/>
    </source>
</evidence>
<evidence type="ECO:0000256" key="2">
    <source>
        <dbReference type="ARBA" id="ARBA00006666"/>
    </source>
</evidence>
<reference evidence="16" key="1">
    <citation type="submission" date="2022-11" db="UniProtKB">
        <authorList>
            <consortium name="EnsemblMetazoa"/>
        </authorList>
    </citation>
    <scope>IDENTIFICATION</scope>
</reference>
<dbReference type="KEGG" id="epa:110247387"/>
<evidence type="ECO:0000256" key="11">
    <source>
        <dbReference type="ARBA" id="ARBA00023303"/>
    </source>
</evidence>
<keyword evidence="4" id="KW-0633">Potassium transport</keyword>
<feature type="domain" description="Potassium channel" evidence="15">
    <location>
        <begin position="180"/>
        <end position="257"/>
    </location>
</feature>
<feature type="transmembrane region" description="Helical" evidence="14">
    <location>
        <begin position="198"/>
        <end position="216"/>
    </location>
</feature>
<dbReference type="SUPFAM" id="SSF81324">
    <property type="entry name" value="Voltage-gated potassium channels"/>
    <property type="match status" value="2"/>
</dbReference>
<dbReference type="GO" id="GO:0015271">
    <property type="term" value="F:outward rectifier potassium channel activity"/>
    <property type="evidence" value="ECO:0007669"/>
    <property type="project" value="TreeGrafter"/>
</dbReference>
<dbReference type="InterPro" id="IPR003280">
    <property type="entry name" value="2pore_dom_K_chnl"/>
</dbReference>
<feature type="domain" description="Potassium channel" evidence="15">
    <location>
        <begin position="85"/>
        <end position="145"/>
    </location>
</feature>
<accession>A0A913XTG1</accession>
<dbReference type="OrthoDB" id="297496at2759"/>
<keyword evidence="10 14" id="KW-0472">Membrane</keyword>
<evidence type="ECO:0000256" key="8">
    <source>
        <dbReference type="ARBA" id="ARBA00022989"/>
    </source>
</evidence>
<feature type="compositionally biased region" description="Basic and acidic residues" evidence="13">
    <location>
        <begin position="275"/>
        <end position="298"/>
    </location>
</feature>
<feature type="transmembrane region" description="Helical" evidence="14">
    <location>
        <begin position="121"/>
        <end position="138"/>
    </location>
</feature>
<evidence type="ECO:0000256" key="1">
    <source>
        <dbReference type="ARBA" id="ARBA00004141"/>
    </source>
</evidence>
<comment type="similarity">
    <text evidence="2 12">Belongs to the two pore domain potassium channel (TC 1.A.1.8) family.</text>
</comment>
<keyword evidence="17" id="KW-1185">Reference proteome</keyword>
<dbReference type="EnsemblMetazoa" id="XM_021053818.2">
    <property type="protein sequence ID" value="XP_020909477.1"/>
    <property type="gene ID" value="LOC110247387"/>
</dbReference>
<name>A0A913XTG1_EXADI</name>
<proteinExistence type="inferred from homology"/>
<evidence type="ECO:0000256" key="5">
    <source>
        <dbReference type="ARBA" id="ARBA00022692"/>
    </source>
</evidence>
<dbReference type="Proteomes" id="UP000887567">
    <property type="component" value="Unplaced"/>
</dbReference>
<dbReference type="PRINTS" id="PR01095">
    <property type="entry name" value="TASKCHANNEL"/>
</dbReference>
<keyword evidence="6" id="KW-0631">Potassium channel</keyword>
<keyword evidence="5 12" id="KW-0812">Transmembrane</keyword>
<evidence type="ECO:0000256" key="3">
    <source>
        <dbReference type="ARBA" id="ARBA00022448"/>
    </source>
</evidence>
<evidence type="ECO:0000256" key="7">
    <source>
        <dbReference type="ARBA" id="ARBA00022958"/>
    </source>
</evidence>
<dbReference type="Gene3D" id="1.10.287.70">
    <property type="match status" value="1"/>
</dbReference>
<dbReference type="OMA" id="MFHALEP"/>
<organism evidence="16 17">
    <name type="scientific">Exaiptasia diaphana</name>
    <name type="common">Tropical sea anemone</name>
    <name type="synonym">Aiptasia pulchella</name>
    <dbReference type="NCBI Taxonomy" id="2652724"/>
    <lineage>
        <taxon>Eukaryota</taxon>
        <taxon>Metazoa</taxon>
        <taxon>Cnidaria</taxon>
        <taxon>Anthozoa</taxon>
        <taxon>Hexacorallia</taxon>
        <taxon>Actiniaria</taxon>
        <taxon>Aiptasiidae</taxon>
        <taxon>Exaiptasia</taxon>
    </lineage>
</organism>
<dbReference type="InterPro" id="IPR003092">
    <property type="entry name" value="2pore_dom_K_chnl_TASK"/>
</dbReference>
<keyword evidence="7" id="KW-0630">Potassium</keyword>
<dbReference type="GO" id="GO:0022841">
    <property type="term" value="F:potassium ion leak channel activity"/>
    <property type="evidence" value="ECO:0007669"/>
    <property type="project" value="TreeGrafter"/>
</dbReference>
<feature type="transmembrane region" description="Helical" evidence="14">
    <location>
        <begin position="172"/>
        <end position="191"/>
    </location>
</feature>
<comment type="subcellular location">
    <subcellularLocation>
        <location evidence="1">Membrane</location>
        <topology evidence="1">Multi-pass membrane protein</topology>
    </subcellularLocation>
</comment>
<feature type="region of interest" description="Disordered" evidence="13">
    <location>
        <begin position="268"/>
        <end position="298"/>
    </location>
</feature>
<evidence type="ECO:0000256" key="6">
    <source>
        <dbReference type="ARBA" id="ARBA00022826"/>
    </source>
</evidence>
<evidence type="ECO:0000313" key="17">
    <source>
        <dbReference type="Proteomes" id="UP000887567"/>
    </source>
</evidence>
<dbReference type="Pfam" id="PF07885">
    <property type="entry name" value="Ion_trans_2"/>
    <property type="match status" value="2"/>
</dbReference>